<feature type="transmembrane region" description="Helical" evidence="8">
    <location>
        <begin position="443"/>
        <end position="467"/>
    </location>
</feature>
<dbReference type="Gene3D" id="3.30.70.2170">
    <property type="match status" value="1"/>
</dbReference>
<dbReference type="GO" id="GO:0033179">
    <property type="term" value="C:proton-transporting V-type ATPase, V0 domain"/>
    <property type="evidence" value="ECO:0007669"/>
    <property type="project" value="InterPro"/>
</dbReference>
<dbReference type="EC" id="3.6.3.14" evidence="9"/>
<dbReference type="Proteomes" id="UP000006695">
    <property type="component" value="Chromosome"/>
</dbReference>
<sequence length="623" mass="69018">MSKVEIIGPKELLLPVLELLKQLGVFQVEPDISGFVAEGKEAEVRSLLLDEKSLAQRIYFEDLRRKIDDLCACFPVVAVRKSYLDPQSVIDVIAATAEKHVAYFGGICLKKEAMRREERDLGRYTAFLGAIENLLAGVEARTGLDFIGVTIREPELVENLRLILARLTGGRFEIVTTKAADGTVIGLISTAKEFSERVKRALSDEHIPELSFPPSFDHLSFPEKINFAQQRLAELAAGIAAIDRELERFAGRWLAIYQRVREWLDDRLSLLRQSAMVHETCMCFFIHGWMPSADVALLGKELNGRFSGKVVVEEKRMLEEDLDRVPVALKNPTYFKPFELFARLLPLPRYTSFDPTTFIGIFFPLFFGMILGDVGYGLILLVVALILLKRVKKRAAVRDGAKILLISSTYTIVFGLFYGEFFGSLGTTLTGLETPFISRERGVAPMLIFSLTVGLVQVVLGLSLGFLSAVRRKTKREALFKLLNIIIILCLAALLVSFFELFPHVLAGPVMAVLLAAVLLLIVTGGLLAPLELLKNIGNIISYARIMAIGLASVLLANVANRLGGMTGDVVTGAVVAGLLHAVNLVLGVFSPTIQSLRLHYVEFFSKFLEAGGRRFEPFKKDR</sequence>
<evidence type="ECO:0000256" key="4">
    <source>
        <dbReference type="ARBA" id="ARBA00022692"/>
    </source>
</evidence>
<dbReference type="GO" id="GO:0051117">
    <property type="term" value="F:ATPase binding"/>
    <property type="evidence" value="ECO:0007669"/>
    <property type="project" value="TreeGrafter"/>
</dbReference>
<evidence type="ECO:0000256" key="7">
    <source>
        <dbReference type="ARBA" id="ARBA00023136"/>
    </source>
</evidence>
<evidence type="ECO:0000313" key="9">
    <source>
        <dbReference type="EMBL" id="ABQ24634.1"/>
    </source>
</evidence>
<comment type="subcellular location">
    <subcellularLocation>
        <location evidence="1">Membrane</location>
        <topology evidence="1">Multi-pass membrane protein</topology>
    </subcellularLocation>
</comment>
<reference evidence="9 10" key="1">
    <citation type="submission" date="2007-05" db="EMBL/GenBank/DDBJ databases">
        <title>Complete sequence of Geobacter uraniireducens Rf4.</title>
        <authorList>
            <consortium name="US DOE Joint Genome Institute"/>
            <person name="Copeland A."/>
            <person name="Lucas S."/>
            <person name="Lapidus A."/>
            <person name="Barry K."/>
            <person name="Detter J.C."/>
            <person name="Glavina del Rio T."/>
            <person name="Hammon N."/>
            <person name="Israni S."/>
            <person name="Dalin E."/>
            <person name="Tice H."/>
            <person name="Pitluck S."/>
            <person name="Chertkov O."/>
            <person name="Brettin T."/>
            <person name="Bruce D."/>
            <person name="Han C."/>
            <person name="Schmutz J."/>
            <person name="Larimer F."/>
            <person name="Land M."/>
            <person name="Hauser L."/>
            <person name="Kyrpides N."/>
            <person name="Mikhailova N."/>
            <person name="Shelobolina E."/>
            <person name="Aklujkar M."/>
            <person name="Lovley D."/>
            <person name="Richardson P."/>
        </authorList>
    </citation>
    <scope>NUCLEOTIDE SEQUENCE [LARGE SCALE GENOMIC DNA]</scope>
    <source>
        <strain evidence="9 10">Rf4</strain>
    </source>
</reference>
<dbReference type="AlphaFoldDB" id="A5GCQ7"/>
<keyword evidence="7 8" id="KW-0472">Membrane</keyword>
<dbReference type="GO" id="GO:0016787">
    <property type="term" value="F:hydrolase activity"/>
    <property type="evidence" value="ECO:0007669"/>
    <property type="project" value="UniProtKB-KW"/>
</dbReference>
<protein>
    <submittedName>
        <fullName evidence="9">H(+)-transporting two-sector ATPase</fullName>
        <ecNumber evidence="9">3.6.3.14</ecNumber>
    </submittedName>
</protein>
<dbReference type="InterPro" id="IPR002490">
    <property type="entry name" value="V-ATPase_116kDa_su"/>
</dbReference>
<dbReference type="PANTHER" id="PTHR11629:SF63">
    <property type="entry name" value="V-TYPE PROTON ATPASE SUBUNIT A"/>
    <property type="match status" value="1"/>
</dbReference>
<dbReference type="Gene3D" id="1.20.1460.20">
    <property type="match status" value="1"/>
</dbReference>
<feature type="transmembrane region" description="Helical" evidence="8">
    <location>
        <begin position="505"/>
        <end position="528"/>
    </location>
</feature>
<keyword evidence="4 8" id="KW-0812">Transmembrane</keyword>
<dbReference type="Pfam" id="PF01496">
    <property type="entry name" value="V_ATPase_I"/>
    <property type="match status" value="1"/>
</dbReference>
<dbReference type="EMBL" id="CP000698">
    <property type="protein sequence ID" value="ABQ24634.1"/>
    <property type="molecule type" value="Genomic_DNA"/>
</dbReference>
<evidence type="ECO:0000256" key="6">
    <source>
        <dbReference type="ARBA" id="ARBA00023065"/>
    </source>
</evidence>
<proteinExistence type="inferred from homology"/>
<keyword evidence="3" id="KW-0813">Transport</keyword>
<dbReference type="PANTHER" id="PTHR11629">
    <property type="entry name" value="VACUOLAR PROTON ATPASES"/>
    <property type="match status" value="1"/>
</dbReference>
<evidence type="ECO:0000256" key="5">
    <source>
        <dbReference type="ARBA" id="ARBA00022989"/>
    </source>
</evidence>
<evidence type="ECO:0000313" key="10">
    <source>
        <dbReference type="Proteomes" id="UP000006695"/>
    </source>
</evidence>
<feature type="transmembrane region" description="Helical" evidence="8">
    <location>
        <begin position="571"/>
        <end position="590"/>
    </location>
</feature>
<evidence type="ECO:0000256" key="1">
    <source>
        <dbReference type="ARBA" id="ARBA00004141"/>
    </source>
</evidence>
<gene>
    <name evidence="9" type="ordered locus">Gura_0418</name>
</gene>
<keyword evidence="9" id="KW-0378">Hydrolase</keyword>
<dbReference type="STRING" id="351605.Gura_0418"/>
<evidence type="ECO:0000256" key="8">
    <source>
        <dbReference type="SAM" id="Phobius"/>
    </source>
</evidence>
<dbReference type="GO" id="GO:0007035">
    <property type="term" value="P:vacuolar acidification"/>
    <property type="evidence" value="ECO:0007669"/>
    <property type="project" value="TreeGrafter"/>
</dbReference>
<feature type="transmembrane region" description="Helical" evidence="8">
    <location>
        <begin position="361"/>
        <end position="388"/>
    </location>
</feature>
<evidence type="ECO:0000256" key="3">
    <source>
        <dbReference type="ARBA" id="ARBA00022448"/>
    </source>
</evidence>
<feature type="transmembrane region" description="Helical" evidence="8">
    <location>
        <begin position="400"/>
        <end position="423"/>
    </location>
</feature>
<evidence type="ECO:0000256" key="2">
    <source>
        <dbReference type="ARBA" id="ARBA00009904"/>
    </source>
</evidence>
<dbReference type="HOGENOM" id="CLU_025558_2_0_7"/>
<dbReference type="Gene3D" id="3.30.70.2750">
    <property type="match status" value="1"/>
</dbReference>
<keyword evidence="5 8" id="KW-1133">Transmembrane helix</keyword>
<keyword evidence="6" id="KW-0406">Ion transport</keyword>
<feature type="transmembrane region" description="Helical" evidence="8">
    <location>
        <begin position="479"/>
        <end position="499"/>
    </location>
</feature>
<name>A5GCQ7_GEOUR</name>
<feature type="transmembrane region" description="Helical" evidence="8">
    <location>
        <begin position="540"/>
        <end position="559"/>
    </location>
</feature>
<dbReference type="GO" id="GO:0016471">
    <property type="term" value="C:vacuolar proton-transporting V-type ATPase complex"/>
    <property type="evidence" value="ECO:0007669"/>
    <property type="project" value="TreeGrafter"/>
</dbReference>
<dbReference type="GO" id="GO:0046961">
    <property type="term" value="F:proton-transporting ATPase activity, rotational mechanism"/>
    <property type="evidence" value="ECO:0007669"/>
    <property type="project" value="InterPro"/>
</dbReference>
<organism evidence="9 10">
    <name type="scientific">Geotalea uraniireducens (strain Rf4)</name>
    <name type="common">Geobacter uraniireducens</name>
    <dbReference type="NCBI Taxonomy" id="351605"/>
    <lineage>
        <taxon>Bacteria</taxon>
        <taxon>Pseudomonadati</taxon>
        <taxon>Thermodesulfobacteriota</taxon>
        <taxon>Desulfuromonadia</taxon>
        <taxon>Geobacterales</taxon>
        <taxon>Geobacteraceae</taxon>
        <taxon>Geotalea</taxon>
    </lineage>
</organism>
<comment type="similarity">
    <text evidence="2">Belongs to the V-ATPase 116 kDa subunit family.</text>
</comment>
<dbReference type="KEGG" id="gur:Gura_0418"/>
<accession>A5GCQ7</accession>
<keyword evidence="10" id="KW-1185">Reference proteome</keyword>